<feature type="region of interest" description="Disordered" evidence="1">
    <location>
        <begin position="237"/>
        <end position="258"/>
    </location>
</feature>
<dbReference type="AlphaFoldDB" id="A0A0C3P970"/>
<reference evidence="3" key="2">
    <citation type="submission" date="2015-01" db="EMBL/GenBank/DDBJ databases">
        <title>Evolutionary Origins and Diversification of the Mycorrhizal Mutualists.</title>
        <authorList>
            <consortium name="DOE Joint Genome Institute"/>
            <consortium name="Mycorrhizal Genomics Consortium"/>
            <person name="Kohler A."/>
            <person name="Kuo A."/>
            <person name="Nagy L.G."/>
            <person name="Floudas D."/>
            <person name="Copeland A."/>
            <person name="Barry K.W."/>
            <person name="Cichocki N."/>
            <person name="Veneault-Fourrey C."/>
            <person name="LaButti K."/>
            <person name="Lindquist E.A."/>
            <person name="Lipzen A."/>
            <person name="Lundell T."/>
            <person name="Morin E."/>
            <person name="Murat C."/>
            <person name="Riley R."/>
            <person name="Ohm R."/>
            <person name="Sun H."/>
            <person name="Tunlid A."/>
            <person name="Henrissat B."/>
            <person name="Grigoriev I.V."/>
            <person name="Hibbett D.S."/>
            <person name="Martin F."/>
        </authorList>
    </citation>
    <scope>NUCLEOTIDE SEQUENCE [LARGE SCALE GENOMIC DNA]</scope>
    <source>
        <strain evidence="3">Marx 270</strain>
    </source>
</reference>
<proteinExistence type="predicted"/>
<keyword evidence="3" id="KW-1185">Reference proteome</keyword>
<feature type="compositionally biased region" description="Basic and acidic residues" evidence="1">
    <location>
        <begin position="246"/>
        <end position="258"/>
    </location>
</feature>
<dbReference type="HOGENOM" id="CLU_1078156_0_0_1"/>
<evidence type="ECO:0000313" key="3">
    <source>
        <dbReference type="Proteomes" id="UP000054217"/>
    </source>
</evidence>
<accession>A0A0C3P970</accession>
<dbReference type="EMBL" id="KN831973">
    <property type="protein sequence ID" value="KIO04079.1"/>
    <property type="molecule type" value="Genomic_DNA"/>
</dbReference>
<dbReference type="OrthoDB" id="2634206at2759"/>
<sequence length="258" mass="28611">MNPHPNPPVHAEVFNPRSYTLNNAPELRPAQLKPGLNAVHPAFRGKDEVSDGSSLPCHSGEPLISTDLFLNPDKYVDNRTGFVEQPYSTSAGYTLAPNQISVVYTIYGTNVNFLECCNGIQHHPNASCAPGSNIMGVATELAKVGDKTFQTNPSTVPQKKPRINKYINCPPTKCLYPGPDGQCCLQEVTYATAADHFIVHRITKKSRDEVILCQWEGCSTEVVRHNFIRHIRERHLGHKRKSAIHTSEKERGQRTSSA</sequence>
<dbReference type="Proteomes" id="UP000054217">
    <property type="component" value="Unassembled WGS sequence"/>
</dbReference>
<organism evidence="2 3">
    <name type="scientific">Pisolithus tinctorius Marx 270</name>
    <dbReference type="NCBI Taxonomy" id="870435"/>
    <lineage>
        <taxon>Eukaryota</taxon>
        <taxon>Fungi</taxon>
        <taxon>Dikarya</taxon>
        <taxon>Basidiomycota</taxon>
        <taxon>Agaricomycotina</taxon>
        <taxon>Agaricomycetes</taxon>
        <taxon>Agaricomycetidae</taxon>
        <taxon>Boletales</taxon>
        <taxon>Sclerodermatineae</taxon>
        <taxon>Pisolithaceae</taxon>
        <taxon>Pisolithus</taxon>
    </lineage>
</organism>
<evidence type="ECO:0000313" key="2">
    <source>
        <dbReference type="EMBL" id="KIO04079.1"/>
    </source>
</evidence>
<name>A0A0C3P970_PISTI</name>
<dbReference type="InParanoid" id="A0A0C3P970"/>
<evidence type="ECO:0000256" key="1">
    <source>
        <dbReference type="SAM" id="MobiDB-lite"/>
    </source>
</evidence>
<protein>
    <submittedName>
        <fullName evidence="2">Uncharacterized protein</fullName>
    </submittedName>
</protein>
<gene>
    <name evidence="2" type="ORF">M404DRAFT_26664</name>
</gene>
<reference evidence="2 3" key="1">
    <citation type="submission" date="2014-04" db="EMBL/GenBank/DDBJ databases">
        <authorList>
            <consortium name="DOE Joint Genome Institute"/>
            <person name="Kuo A."/>
            <person name="Kohler A."/>
            <person name="Costa M.D."/>
            <person name="Nagy L.G."/>
            <person name="Floudas D."/>
            <person name="Copeland A."/>
            <person name="Barry K.W."/>
            <person name="Cichocki N."/>
            <person name="Veneault-Fourrey C."/>
            <person name="LaButti K."/>
            <person name="Lindquist E.A."/>
            <person name="Lipzen A."/>
            <person name="Lundell T."/>
            <person name="Morin E."/>
            <person name="Murat C."/>
            <person name="Sun H."/>
            <person name="Tunlid A."/>
            <person name="Henrissat B."/>
            <person name="Grigoriev I.V."/>
            <person name="Hibbett D.S."/>
            <person name="Martin F."/>
            <person name="Nordberg H.P."/>
            <person name="Cantor M.N."/>
            <person name="Hua S.X."/>
        </authorList>
    </citation>
    <scope>NUCLEOTIDE SEQUENCE [LARGE SCALE GENOMIC DNA]</scope>
    <source>
        <strain evidence="2 3">Marx 270</strain>
    </source>
</reference>